<dbReference type="Gene3D" id="3.30.565.10">
    <property type="entry name" value="Histidine kinase-like ATPase, C-terminal domain"/>
    <property type="match status" value="1"/>
</dbReference>
<dbReference type="EC" id="2.7.13.3" evidence="2"/>
<keyword evidence="9" id="KW-0812">Transmembrane</keyword>
<dbReference type="GO" id="GO:0000155">
    <property type="term" value="F:phosphorelay sensor kinase activity"/>
    <property type="evidence" value="ECO:0007669"/>
    <property type="project" value="InterPro"/>
</dbReference>
<feature type="transmembrane region" description="Helical" evidence="9">
    <location>
        <begin position="82"/>
        <end position="101"/>
    </location>
</feature>
<evidence type="ECO:0000256" key="4">
    <source>
        <dbReference type="ARBA" id="ARBA00022679"/>
    </source>
</evidence>
<keyword evidence="7" id="KW-0067">ATP-binding</keyword>
<dbReference type="RefSeq" id="WP_130491221.1">
    <property type="nucleotide sequence ID" value="NZ_SGXD01000001.1"/>
</dbReference>
<feature type="transmembrane region" description="Helical" evidence="9">
    <location>
        <begin position="139"/>
        <end position="161"/>
    </location>
</feature>
<feature type="transmembrane region" description="Helical" evidence="9">
    <location>
        <begin position="167"/>
        <end position="184"/>
    </location>
</feature>
<dbReference type="GO" id="GO:0016020">
    <property type="term" value="C:membrane"/>
    <property type="evidence" value="ECO:0007669"/>
    <property type="project" value="InterPro"/>
</dbReference>
<evidence type="ECO:0000256" key="6">
    <source>
        <dbReference type="ARBA" id="ARBA00022777"/>
    </source>
</evidence>
<dbReference type="CDD" id="cd16917">
    <property type="entry name" value="HATPase_UhpB-NarQ-NarX-like"/>
    <property type="match status" value="1"/>
</dbReference>
<dbReference type="PANTHER" id="PTHR24421">
    <property type="entry name" value="NITRATE/NITRITE SENSOR PROTEIN NARX-RELATED"/>
    <property type="match status" value="1"/>
</dbReference>
<dbReference type="SUPFAM" id="SSF55874">
    <property type="entry name" value="ATPase domain of HSP90 chaperone/DNA topoisomerase II/histidine kinase"/>
    <property type="match status" value="1"/>
</dbReference>
<dbReference type="Proteomes" id="UP000293638">
    <property type="component" value="Unassembled WGS sequence"/>
</dbReference>
<dbReference type="InterPro" id="IPR050482">
    <property type="entry name" value="Sensor_HK_TwoCompSys"/>
</dbReference>
<feature type="transmembrane region" description="Helical" evidence="9">
    <location>
        <begin position="40"/>
        <end position="70"/>
    </location>
</feature>
<evidence type="ECO:0000256" key="8">
    <source>
        <dbReference type="ARBA" id="ARBA00023012"/>
    </source>
</evidence>
<keyword evidence="8" id="KW-0902">Two-component regulatory system</keyword>
<keyword evidence="9" id="KW-0472">Membrane</keyword>
<proteinExistence type="predicted"/>
<dbReference type="Pfam" id="PF07730">
    <property type="entry name" value="HisKA_3"/>
    <property type="match status" value="1"/>
</dbReference>
<keyword evidence="12" id="KW-1185">Reference proteome</keyword>
<comment type="caution">
    <text evidence="11">The sequence shown here is derived from an EMBL/GenBank/DDBJ whole genome shotgun (WGS) entry which is preliminary data.</text>
</comment>
<dbReference type="OrthoDB" id="227596at2"/>
<evidence type="ECO:0000256" key="5">
    <source>
        <dbReference type="ARBA" id="ARBA00022741"/>
    </source>
</evidence>
<feature type="domain" description="Signal transduction histidine kinase subgroup 3 dimerisation and phosphoacceptor" evidence="10">
    <location>
        <begin position="385"/>
        <end position="452"/>
    </location>
</feature>
<accession>A0A4Q7NV55</accession>
<sequence>MTAWVLVAMAVTGASAVGGGAALARLGGPLPAGVLLALSGAALLGAVATGGAALLLELTGVVAAAALVAYPELPARRPEDRLAALLTTAAPLVLLLSGRWATGEVLGWWRGAVCGASALVLALHTWWRLERSSGPARSTLLWMALPVSVATLVLGVVTFVAPVTAGWVVLCLVLALLPWCLWAGAGRPQVLDVRGLVVATTVAVTTVAVYVALLESATSLVELGSGRPATPGATALLAALCAFGVAPARRVLREVLDAVLFGQRPDPLRAATRMVDSLGDDPASALAAVRESLVLPYAAVAVDGQVVAASGEPPTTQRALPLPLRDGRRGELLVGLRPGDLRMHPAEEDVLHLVAPLLAQTLRAQQEAAAVRSSREATVQAVEEERRRLRRDLHDELGPRLSGIAFTADAARNTLHHDPAGADALLGTVRAEAVAAIGEVRRLVYGMRPPALDELGLLRALRQHAATLRTADDRPLRVEFEVPGLPELPAAWEVAAYRIVAGALDNTARHSGTDAATVRMSCDGGRLLVEVADTGAAPTGWSPGVGVSSMRERSAELGGTLRAGPTPEGWLVRSEIPLPVG</sequence>
<dbReference type="PANTHER" id="PTHR24421:SF10">
    <property type="entry name" value="NITRATE_NITRITE SENSOR PROTEIN NARQ"/>
    <property type="match status" value="1"/>
</dbReference>
<dbReference type="InterPro" id="IPR011712">
    <property type="entry name" value="Sig_transdc_His_kin_sub3_dim/P"/>
</dbReference>
<keyword evidence="9" id="KW-1133">Transmembrane helix</keyword>
<evidence type="ECO:0000256" key="1">
    <source>
        <dbReference type="ARBA" id="ARBA00000085"/>
    </source>
</evidence>
<evidence type="ECO:0000259" key="10">
    <source>
        <dbReference type="Pfam" id="PF07730"/>
    </source>
</evidence>
<gene>
    <name evidence="11" type="ORF">EV189_0346</name>
</gene>
<reference evidence="11 12" key="1">
    <citation type="submission" date="2019-02" db="EMBL/GenBank/DDBJ databases">
        <title>Genomic Encyclopedia of Type Strains, Phase IV (KMG-IV): sequencing the most valuable type-strain genomes for metagenomic binning, comparative biology and taxonomic classification.</title>
        <authorList>
            <person name="Goeker M."/>
        </authorList>
    </citation>
    <scope>NUCLEOTIDE SEQUENCE [LARGE SCALE GENOMIC DNA]</scope>
    <source>
        <strain evidence="11 12">DSM 45622</strain>
    </source>
</reference>
<evidence type="ECO:0000256" key="2">
    <source>
        <dbReference type="ARBA" id="ARBA00012438"/>
    </source>
</evidence>
<dbReference type="EMBL" id="SGXD01000001">
    <property type="protein sequence ID" value="RZS91113.1"/>
    <property type="molecule type" value="Genomic_DNA"/>
</dbReference>
<feature type="transmembrane region" description="Helical" evidence="9">
    <location>
        <begin position="107"/>
        <end position="127"/>
    </location>
</feature>
<dbReference type="Gene3D" id="1.20.5.1930">
    <property type="match status" value="1"/>
</dbReference>
<keyword evidence="5" id="KW-0547">Nucleotide-binding</keyword>
<organism evidence="11 12">
    <name type="scientific">Motilibacter rhizosphaerae</name>
    <dbReference type="NCBI Taxonomy" id="598652"/>
    <lineage>
        <taxon>Bacteria</taxon>
        <taxon>Bacillati</taxon>
        <taxon>Actinomycetota</taxon>
        <taxon>Actinomycetes</taxon>
        <taxon>Motilibacterales</taxon>
        <taxon>Motilibacteraceae</taxon>
        <taxon>Motilibacter</taxon>
    </lineage>
</organism>
<evidence type="ECO:0000256" key="3">
    <source>
        <dbReference type="ARBA" id="ARBA00022553"/>
    </source>
</evidence>
<dbReference type="AlphaFoldDB" id="A0A4Q7NV55"/>
<feature type="transmembrane region" description="Helical" evidence="9">
    <location>
        <begin position="196"/>
        <end position="213"/>
    </location>
</feature>
<evidence type="ECO:0000256" key="9">
    <source>
        <dbReference type="SAM" id="Phobius"/>
    </source>
</evidence>
<name>A0A4Q7NV55_9ACTN</name>
<dbReference type="InterPro" id="IPR036890">
    <property type="entry name" value="HATPase_C_sf"/>
</dbReference>
<evidence type="ECO:0000256" key="7">
    <source>
        <dbReference type="ARBA" id="ARBA00022840"/>
    </source>
</evidence>
<comment type="catalytic activity">
    <reaction evidence="1">
        <text>ATP + protein L-histidine = ADP + protein N-phospho-L-histidine.</text>
        <dbReference type="EC" id="2.7.13.3"/>
    </reaction>
</comment>
<evidence type="ECO:0000313" key="11">
    <source>
        <dbReference type="EMBL" id="RZS91113.1"/>
    </source>
</evidence>
<keyword evidence="4" id="KW-0808">Transferase</keyword>
<keyword evidence="6 11" id="KW-0418">Kinase</keyword>
<protein>
    <recommendedName>
        <fullName evidence="2">histidine kinase</fullName>
        <ecNumber evidence="2">2.7.13.3</ecNumber>
    </recommendedName>
</protein>
<dbReference type="GO" id="GO:0046983">
    <property type="term" value="F:protein dimerization activity"/>
    <property type="evidence" value="ECO:0007669"/>
    <property type="project" value="InterPro"/>
</dbReference>
<dbReference type="GO" id="GO:0005524">
    <property type="term" value="F:ATP binding"/>
    <property type="evidence" value="ECO:0007669"/>
    <property type="project" value="UniProtKB-KW"/>
</dbReference>
<keyword evidence="3" id="KW-0597">Phosphoprotein</keyword>
<evidence type="ECO:0000313" key="12">
    <source>
        <dbReference type="Proteomes" id="UP000293638"/>
    </source>
</evidence>